<dbReference type="InterPro" id="IPR020189">
    <property type="entry name" value="IF5A_C"/>
</dbReference>
<dbReference type="Gene3D" id="2.30.30.30">
    <property type="match status" value="1"/>
</dbReference>
<dbReference type="GO" id="GO:0045905">
    <property type="term" value="P:positive regulation of translational termination"/>
    <property type="evidence" value="ECO:0007669"/>
    <property type="project" value="InterPro"/>
</dbReference>
<dbReference type="OrthoDB" id="9975114at2759"/>
<evidence type="ECO:0000313" key="3">
    <source>
        <dbReference type="EMBL" id="KAF9963730.1"/>
    </source>
</evidence>
<dbReference type="GO" id="GO:0003723">
    <property type="term" value="F:RNA binding"/>
    <property type="evidence" value="ECO:0007669"/>
    <property type="project" value="InterPro"/>
</dbReference>
<keyword evidence="4" id="KW-1185">Reference proteome</keyword>
<organism evidence="3 4">
    <name type="scientific">Mortierella alpina</name>
    <name type="common">Oleaginous fungus</name>
    <name type="synonym">Mortierella renispora</name>
    <dbReference type="NCBI Taxonomy" id="64518"/>
    <lineage>
        <taxon>Eukaryota</taxon>
        <taxon>Fungi</taxon>
        <taxon>Fungi incertae sedis</taxon>
        <taxon>Mucoromycota</taxon>
        <taxon>Mortierellomycotina</taxon>
        <taxon>Mortierellomycetes</taxon>
        <taxon>Mortierellales</taxon>
        <taxon>Mortierellaceae</taxon>
        <taxon>Mortierella</taxon>
    </lineage>
</organism>
<evidence type="ECO:0000259" key="2">
    <source>
        <dbReference type="Pfam" id="PF21485"/>
    </source>
</evidence>
<dbReference type="InterPro" id="IPR008991">
    <property type="entry name" value="Translation_prot_SH3-like_sf"/>
</dbReference>
<feature type="domain" description="Translation initiation factor 5A C-terminal" evidence="1">
    <location>
        <begin position="78"/>
        <end position="143"/>
    </location>
</feature>
<dbReference type="InterPro" id="IPR048670">
    <property type="entry name" value="IF5A-like_N"/>
</dbReference>
<dbReference type="EMBL" id="JAAAHY010000442">
    <property type="protein sequence ID" value="KAF9963730.1"/>
    <property type="molecule type" value="Genomic_DNA"/>
</dbReference>
<dbReference type="Pfam" id="PF21485">
    <property type="entry name" value="IF5A-like_N"/>
    <property type="match status" value="1"/>
</dbReference>
<keyword evidence="3" id="KW-0648">Protein biosynthesis</keyword>
<reference evidence="3" key="1">
    <citation type="journal article" date="2020" name="Fungal Divers.">
        <title>Resolving the Mortierellaceae phylogeny through synthesis of multi-gene phylogenetics and phylogenomics.</title>
        <authorList>
            <person name="Vandepol N."/>
            <person name="Liber J."/>
            <person name="Desiro A."/>
            <person name="Na H."/>
            <person name="Kennedy M."/>
            <person name="Barry K."/>
            <person name="Grigoriev I.V."/>
            <person name="Miller A.N."/>
            <person name="O'Donnell K."/>
            <person name="Stajich J.E."/>
            <person name="Bonito G."/>
        </authorList>
    </citation>
    <scope>NUCLEOTIDE SEQUENCE</scope>
    <source>
        <strain evidence="3">CK1249</strain>
    </source>
</reference>
<dbReference type="GO" id="GO:0043022">
    <property type="term" value="F:ribosome binding"/>
    <property type="evidence" value="ECO:0007669"/>
    <property type="project" value="InterPro"/>
</dbReference>
<sequence>MTTDHGNPSGLLEAPKPCSELQKKDHVLLKGRPCEVKDISIIETNDCQILVKVVAEDVLTGEAMEDSLPYTTTVDVPVVERRKYRLLDITDGVMQLEAAFAEDVWIQLKVPEGPLGQRLIGYYGANCNVFINTIATMGKEDMASWTLTPKLPEHLARERPQGPPVNLLDLKET</sequence>
<proteinExistence type="predicted"/>
<dbReference type="PANTHER" id="PTHR11673">
    <property type="entry name" value="TRANSLATION INITIATION FACTOR 5A FAMILY MEMBER"/>
    <property type="match status" value="1"/>
</dbReference>
<dbReference type="Gene3D" id="2.40.50.140">
    <property type="entry name" value="Nucleic acid-binding proteins"/>
    <property type="match status" value="1"/>
</dbReference>
<dbReference type="InterPro" id="IPR014722">
    <property type="entry name" value="Rib_uL2_dom2"/>
</dbReference>
<dbReference type="InterPro" id="IPR012340">
    <property type="entry name" value="NA-bd_OB-fold"/>
</dbReference>
<dbReference type="InterPro" id="IPR001884">
    <property type="entry name" value="IF5A-like"/>
</dbReference>
<name>A0A9P6J6F6_MORAP</name>
<dbReference type="AlphaFoldDB" id="A0A9P6J6F6"/>
<dbReference type="GO" id="GO:0003743">
    <property type="term" value="F:translation initiation factor activity"/>
    <property type="evidence" value="ECO:0007669"/>
    <property type="project" value="UniProtKB-KW"/>
</dbReference>
<dbReference type="Proteomes" id="UP000738359">
    <property type="component" value="Unassembled WGS sequence"/>
</dbReference>
<feature type="domain" description="Translation initiation factor 5A-like N-terminal" evidence="2">
    <location>
        <begin position="15"/>
        <end position="71"/>
    </location>
</feature>
<keyword evidence="3" id="KW-0396">Initiation factor</keyword>
<dbReference type="GO" id="GO:0003746">
    <property type="term" value="F:translation elongation factor activity"/>
    <property type="evidence" value="ECO:0007669"/>
    <property type="project" value="InterPro"/>
</dbReference>
<evidence type="ECO:0000259" key="1">
    <source>
        <dbReference type="Pfam" id="PF01287"/>
    </source>
</evidence>
<gene>
    <name evidence="3" type="primary">TIF51_3</name>
    <name evidence="3" type="ORF">BGZ70_007227</name>
</gene>
<dbReference type="Pfam" id="PF01287">
    <property type="entry name" value="eIF-5a"/>
    <property type="match status" value="1"/>
</dbReference>
<comment type="caution">
    <text evidence="3">The sequence shown here is derived from an EMBL/GenBank/DDBJ whole genome shotgun (WGS) entry which is preliminary data.</text>
</comment>
<evidence type="ECO:0000313" key="4">
    <source>
        <dbReference type="Proteomes" id="UP000738359"/>
    </source>
</evidence>
<dbReference type="GO" id="GO:0045901">
    <property type="term" value="P:positive regulation of translational elongation"/>
    <property type="evidence" value="ECO:0007669"/>
    <property type="project" value="InterPro"/>
</dbReference>
<accession>A0A9P6J6F6</accession>
<protein>
    <submittedName>
        <fullName evidence="3">Eukaryotic translation initiation factor 5A</fullName>
    </submittedName>
</protein>
<dbReference type="SUPFAM" id="SSF50104">
    <property type="entry name" value="Translation proteins SH3-like domain"/>
    <property type="match status" value="1"/>
</dbReference>